<protein>
    <recommendedName>
        <fullName evidence="1">Capsule biosynthesis GfcC-like C-terminal domain-containing protein</fullName>
    </recommendedName>
</protein>
<dbReference type="Proteomes" id="UP000238196">
    <property type="component" value="Unassembled WGS sequence"/>
</dbReference>
<name>A0A2S5KIL4_9PROT</name>
<evidence type="ECO:0000313" key="3">
    <source>
        <dbReference type="Proteomes" id="UP000238196"/>
    </source>
</evidence>
<proteinExistence type="predicted"/>
<dbReference type="InterPro" id="IPR010425">
    <property type="entry name" value="Caps_synth_GfcC-like_C"/>
</dbReference>
<dbReference type="EMBL" id="PRLP01000143">
    <property type="protein sequence ID" value="PPC74661.1"/>
    <property type="molecule type" value="Genomic_DNA"/>
</dbReference>
<organism evidence="2 3">
    <name type="scientific">Proteobacteria bacterium 228</name>
    <dbReference type="NCBI Taxonomy" id="2083153"/>
    <lineage>
        <taxon>Bacteria</taxon>
        <taxon>Pseudomonadati</taxon>
        <taxon>Pseudomonadota</taxon>
    </lineage>
</organism>
<evidence type="ECO:0000259" key="1">
    <source>
        <dbReference type="Pfam" id="PF06251"/>
    </source>
</evidence>
<sequence>MLTSASVMADITVTYSGNVEPTGPTNFPDNARLYEITHGAPTDSAWIPGAALFLKQNLGSEQSAKSTMLEGLKSIYNYTASDKESDKPFAEWLLALRGWIQTQPVTGRQLVTTLDPFQLEIDKTANKKITSDARLNYPNRPDFISIIGLNGTSDGTLPYRKVPYLPGKDIQSYFNEDDIASWANKNEVYIVSPAGEIEKVGIAAWNFKHVRLVPGSWVYIPIDNDALSVAPHFNEGFVQWLTTRSLP</sequence>
<feature type="domain" description="Capsule biosynthesis GfcC-like C-terminal" evidence="1">
    <location>
        <begin position="161"/>
        <end position="244"/>
    </location>
</feature>
<accession>A0A2S5KIL4</accession>
<dbReference type="Pfam" id="PF06251">
    <property type="entry name" value="Caps_syn_GfcC_C"/>
    <property type="match status" value="1"/>
</dbReference>
<dbReference type="Gene3D" id="3.10.560.10">
    <property type="entry name" value="Outer membrane lipoprotein wza domain like"/>
    <property type="match status" value="1"/>
</dbReference>
<dbReference type="AlphaFoldDB" id="A0A2S5KIL4"/>
<evidence type="ECO:0000313" key="2">
    <source>
        <dbReference type="EMBL" id="PPC74661.1"/>
    </source>
</evidence>
<gene>
    <name evidence="2" type="ORF">C4K68_25445</name>
</gene>
<comment type="caution">
    <text evidence="2">The sequence shown here is derived from an EMBL/GenBank/DDBJ whole genome shotgun (WGS) entry which is preliminary data.</text>
</comment>
<reference evidence="2 3" key="1">
    <citation type="submission" date="2018-02" db="EMBL/GenBank/DDBJ databases">
        <title>novel marine gammaproteobacteria from coastal saline agro ecosystem.</title>
        <authorList>
            <person name="Krishnan R."/>
            <person name="Ramesh Kumar N."/>
        </authorList>
    </citation>
    <scope>NUCLEOTIDE SEQUENCE [LARGE SCALE GENOMIC DNA]</scope>
    <source>
        <strain evidence="2 3">228</strain>
    </source>
</reference>